<gene>
    <name evidence="2" type="ORF">JMJ35_007792</name>
</gene>
<dbReference type="Proteomes" id="UP001166286">
    <property type="component" value="Unassembled WGS sequence"/>
</dbReference>
<protein>
    <submittedName>
        <fullName evidence="2">Uncharacterized protein</fullName>
    </submittedName>
</protein>
<evidence type="ECO:0000256" key="1">
    <source>
        <dbReference type="SAM" id="SignalP"/>
    </source>
</evidence>
<evidence type="ECO:0000313" key="3">
    <source>
        <dbReference type="Proteomes" id="UP001166286"/>
    </source>
</evidence>
<feature type="chain" id="PRO_5041223879" evidence="1">
    <location>
        <begin position="19"/>
        <end position="134"/>
    </location>
</feature>
<evidence type="ECO:0000313" key="2">
    <source>
        <dbReference type="EMBL" id="KAK0509398.1"/>
    </source>
</evidence>
<name>A0AA39UZ05_9LECA</name>
<reference evidence="2" key="1">
    <citation type="submission" date="2023-03" db="EMBL/GenBank/DDBJ databases">
        <title>Complete genome of Cladonia borealis.</title>
        <authorList>
            <person name="Park H."/>
        </authorList>
    </citation>
    <scope>NUCLEOTIDE SEQUENCE</scope>
    <source>
        <strain evidence="2">ANT050790</strain>
    </source>
</reference>
<comment type="caution">
    <text evidence="2">The sequence shown here is derived from an EMBL/GenBank/DDBJ whole genome shotgun (WGS) entry which is preliminary data.</text>
</comment>
<proteinExistence type="predicted"/>
<feature type="signal peptide" evidence="1">
    <location>
        <begin position="1"/>
        <end position="18"/>
    </location>
</feature>
<keyword evidence="3" id="KW-1185">Reference proteome</keyword>
<sequence>MFALTRIVFFVLPAFALIAQPLTTPPPSLKARQVGGNICGYFHADGVINTISCTVGTPCVVATNLDPAVGYCLASGANGNVPLTIGFRYGDWPMEGCGPGQVCWSATPKSHATTSIVKTATDRSVAIALPPTLW</sequence>
<accession>A0AA39UZ05</accession>
<keyword evidence="1" id="KW-0732">Signal</keyword>
<dbReference type="EMBL" id="JAFEKC020000018">
    <property type="protein sequence ID" value="KAK0509398.1"/>
    <property type="molecule type" value="Genomic_DNA"/>
</dbReference>
<organism evidence="2 3">
    <name type="scientific">Cladonia borealis</name>
    <dbReference type="NCBI Taxonomy" id="184061"/>
    <lineage>
        <taxon>Eukaryota</taxon>
        <taxon>Fungi</taxon>
        <taxon>Dikarya</taxon>
        <taxon>Ascomycota</taxon>
        <taxon>Pezizomycotina</taxon>
        <taxon>Lecanoromycetes</taxon>
        <taxon>OSLEUM clade</taxon>
        <taxon>Lecanoromycetidae</taxon>
        <taxon>Lecanorales</taxon>
        <taxon>Lecanorineae</taxon>
        <taxon>Cladoniaceae</taxon>
        <taxon>Cladonia</taxon>
    </lineage>
</organism>
<dbReference type="AlphaFoldDB" id="A0AA39UZ05"/>